<proteinExistence type="predicted"/>
<keyword evidence="3" id="KW-1185">Reference proteome</keyword>
<feature type="region of interest" description="Disordered" evidence="1">
    <location>
        <begin position="1"/>
        <end position="22"/>
    </location>
</feature>
<accession>A0A931GLX9</accession>
<dbReference type="EMBL" id="JADOUA010000001">
    <property type="protein sequence ID" value="MBG6092027.1"/>
    <property type="molecule type" value="Genomic_DNA"/>
</dbReference>
<dbReference type="AlphaFoldDB" id="A0A931GLX9"/>
<reference evidence="2" key="1">
    <citation type="submission" date="2020-11" db="EMBL/GenBank/DDBJ databases">
        <title>Sequencing the genomes of 1000 actinobacteria strains.</title>
        <authorList>
            <person name="Klenk H.-P."/>
        </authorList>
    </citation>
    <scope>NUCLEOTIDE SEQUENCE</scope>
    <source>
        <strain evidence="2">DSM 43175</strain>
    </source>
</reference>
<dbReference type="Proteomes" id="UP000614047">
    <property type="component" value="Unassembled WGS sequence"/>
</dbReference>
<protein>
    <submittedName>
        <fullName evidence="2">Uncharacterized protein</fullName>
    </submittedName>
</protein>
<comment type="caution">
    <text evidence="2">The sequence shown here is derived from an EMBL/GenBank/DDBJ whole genome shotgun (WGS) entry which is preliminary data.</text>
</comment>
<organism evidence="2 3">
    <name type="scientific">Actinomadura viridis</name>
    <dbReference type="NCBI Taxonomy" id="58110"/>
    <lineage>
        <taxon>Bacteria</taxon>
        <taxon>Bacillati</taxon>
        <taxon>Actinomycetota</taxon>
        <taxon>Actinomycetes</taxon>
        <taxon>Streptosporangiales</taxon>
        <taxon>Thermomonosporaceae</taxon>
        <taxon>Actinomadura</taxon>
    </lineage>
</organism>
<name>A0A931GLX9_9ACTN</name>
<evidence type="ECO:0000313" key="3">
    <source>
        <dbReference type="Proteomes" id="UP000614047"/>
    </source>
</evidence>
<sequence>MTSHGYAEYVGGPFDGQRKAPEYDLPHNGFPPYILATQGLQSRTHGPVEGLRKGVYKREAHSEDDGPLWTYHWKGWMDEMPAEVVKRFLEGGGM</sequence>
<evidence type="ECO:0000313" key="2">
    <source>
        <dbReference type="EMBL" id="MBG6092027.1"/>
    </source>
</evidence>
<dbReference type="RefSeq" id="WP_197014271.1">
    <property type="nucleotide sequence ID" value="NZ_BAABES010000002.1"/>
</dbReference>
<gene>
    <name evidence="2" type="ORF">IW256_006140</name>
</gene>
<evidence type="ECO:0000256" key="1">
    <source>
        <dbReference type="SAM" id="MobiDB-lite"/>
    </source>
</evidence>